<dbReference type="PROSITE" id="PS51257">
    <property type="entry name" value="PROKAR_LIPOPROTEIN"/>
    <property type="match status" value="1"/>
</dbReference>
<dbReference type="OrthoDB" id="1466062at2"/>
<keyword evidence="2" id="KW-1185">Reference proteome</keyword>
<dbReference type="EMBL" id="QURB01000008">
    <property type="protein sequence ID" value="RFC53568.1"/>
    <property type="molecule type" value="Genomic_DNA"/>
</dbReference>
<protein>
    <submittedName>
        <fullName evidence="1">DUF4270 family protein</fullName>
    </submittedName>
</protein>
<name>A0A3E1EVL5_9FLAO</name>
<reference evidence="1 2" key="1">
    <citation type="submission" date="2018-08" db="EMBL/GenBank/DDBJ databases">
        <title>The draft genome squence of Brumimicrobium sp. N62.</title>
        <authorList>
            <person name="Du Z.-J."/>
            <person name="Luo H.-R."/>
        </authorList>
    </citation>
    <scope>NUCLEOTIDE SEQUENCE [LARGE SCALE GENOMIC DNA]</scope>
    <source>
        <strain evidence="1 2">N62</strain>
    </source>
</reference>
<sequence length="439" mass="48878">MMTRIKNNKLRTWREISIFFAAFFCLSIAFTSCKKKRSAVGSDALSSETLMNSKGVDTFQLKTSTVEQDSIFSMDPAFNLIGSYNDEVFGTVDANFYTQLTLSGFSPDFGDLTQITIDSAVMAFEYGGYYGDLNEQLFEVYEIQDELTRDSSYLRTSTTNVFSQNLVPTLNNEGLITPDTESMTVVGDDTLDPQLRIPLDTNFARDLLGYAQNASTDEDFLQSFKGLHFKVNNSMNSPGEGSIVYLASSEAASKLTVYYTKNGESSFYDFIINGSAVDYNHVDTDFTGTKVEQVINDPTLGQTEYYVQAFSTLAKVEFSSIDSLPDNIIIHEATLELPVNYYLGSNYYPSTTINVSADALSDGDKYLIKTSGVQYNSSSKSYQIDLRDYIQLVLQGDVPNTGIFISPRNYITTAERIILNGVNTMNKNKPKLSIVYTVL</sequence>
<dbReference type="Pfam" id="PF14092">
    <property type="entry name" value="DUF4270"/>
    <property type="match status" value="1"/>
</dbReference>
<comment type="caution">
    <text evidence="1">The sequence shown here is derived from an EMBL/GenBank/DDBJ whole genome shotgun (WGS) entry which is preliminary data.</text>
</comment>
<proteinExistence type="predicted"/>
<gene>
    <name evidence="1" type="ORF">DXU93_12445</name>
</gene>
<organism evidence="1 2">
    <name type="scientific">Brumimicrobium aurantiacum</name>
    <dbReference type="NCBI Taxonomy" id="1737063"/>
    <lineage>
        <taxon>Bacteria</taxon>
        <taxon>Pseudomonadati</taxon>
        <taxon>Bacteroidota</taxon>
        <taxon>Flavobacteriia</taxon>
        <taxon>Flavobacteriales</taxon>
        <taxon>Crocinitomicaceae</taxon>
        <taxon>Brumimicrobium</taxon>
    </lineage>
</organism>
<evidence type="ECO:0000313" key="1">
    <source>
        <dbReference type="EMBL" id="RFC53568.1"/>
    </source>
</evidence>
<accession>A0A3E1EVL5</accession>
<dbReference type="InterPro" id="IPR025366">
    <property type="entry name" value="DUF4270"/>
</dbReference>
<dbReference type="AlphaFoldDB" id="A0A3E1EVL5"/>
<evidence type="ECO:0000313" key="2">
    <source>
        <dbReference type="Proteomes" id="UP000257127"/>
    </source>
</evidence>
<dbReference type="Proteomes" id="UP000257127">
    <property type="component" value="Unassembled WGS sequence"/>
</dbReference>